<organism evidence="6 7">
    <name type="scientific">Fragariocoptes setiger</name>
    <dbReference type="NCBI Taxonomy" id="1670756"/>
    <lineage>
        <taxon>Eukaryota</taxon>
        <taxon>Metazoa</taxon>
        <taxon>Ecdysozoa</taxon>
        <taxon>Arthropoda</taxon>
        <taxon>Chelicerata</taxon>
        <taxon>Arachnida</taxon>
        <taxon>Acari</taxon>
        <taxon>Acariformes</taxon>
        <taxon>Trombidiformes</taxon>
        <taxon>Prostigmata</taxon>
        <taxon>Eupodina</taxon>
        <taxon>Eriophyoidea</taxon>
        <taxon>Phytoptidae</taxon>
        <taxon>Fragariocoptes</taxon>
    </lineage>
</organism>
<evidence type="ECO:0000313" key="7">
    <source>
        <dbReference type="Proteomes" id="UP000825002"/>
    </source>
</evidence>
<keyword evidence="1 3" id="KW-0863">Zinc-finger</keyword>
<dbReference type="PROSITE" id="PS50089">
    <property type="entry name" value="ZF_RING_2"/>
    <property type="match status" value="1"/>
</dbReference>
<dbReference type="SMART" id="SM00184">
    <property type="entry name" value="RING"/>
    <property type="match status" value="1"/>
</dbReference>
<evidence type="ECO:0000256" key="2">
    <source>
        <dbReference type="ARBA" id="ARBA00022833"/>
    </source>
</evidence>
<dbReference type="InterPro" id="IPR051728">
    <property type="entry name" value="RING-FYVE_E3_ubiquitin-ligase"/>
</dbReference>
<gene>
    <name evidence="6" type="primary">RFFL</name>
    <name evidence="6" type="ORF">GZH46_01659</name>
</gene>
<dbReference type="EMBL" id="JAIFTH010000324">
    <property type="protein sequence ID" value="KAG9509811.1"/>
    <property type="molecule type" value="Genomic_DNA"/>
</dbReference>
<evidence type="ECO:0000256" key="4">
    <source>
        <dbReference type="SAM" id="MobiDB-lite"/>
    </source>
</evidence>
<dbReference type="Pfam" id="PF13920">
    <property type="entry name" value="zf-C3HC4_3"/>
    <property type="match status" value="1"/>
</dbReference>
<evidence type="ECO:0000259" key="5">
    <source>
        <dbReference type="PROSITE" id="PS50089"/>
    </source>
</evidence>
<dbReference type="Gene3D" id="3.30.40.10">
    <property type="entry name" value="Zinc/RING finger domain, C3HC4 (zinc finger)"/>
    <property type="match status" value="1"/>
</dbReference>
<proteinExistence type="predicted"/>
<feature type="region of interest" description="Disordered" evidence="4">
    <location>
        <begin position="31"/>
        <end position="75"/>
    </location>
</feature>
<comment type="caution">
    <text evidence="6">The sequence shown here is derived from an EMBL/GenBank/DDBJ whole genome shotgun (WGS) entry which is preliminary data.</text>
</comment>
<keyword evidence="1 3" id="KW-0479">Metal-binding</keyword>
<dbReference type="SUPFAM" id="SSF57850">
    <property type="entry name" value="RING/U-box"/>
    <property type="match status" value="1"/>
</dbReference>
<evidence type="ECO:0000313" key="6">
    <source>
        <dbReference type="EMBL" id="KAG9509811.1"/>
    </source>
</evidence>
<dbReference type="PANTHER" id="PTHR14879:SF15">
    <property type="entry name" value="E3 UBIQUITIN-PROTEIN LIGASE RIFIFYLIN-LIKE PROTEIN"/>
    <property type="match status" value="1"/>
</dbReference>
<dbReference type="InterPro" id="IPR013083">
    <property type="entry name" value="Znf_RING/FYVE/PHD"/>
</dbReference>
<dbReference type="Pfam" id="PF22968">
    <property type="entry name" value="RNF34L-like_3rd"/>
    <property type="match status" value="1"/>
</dbReference>
<dbReference type="InterPro" id="IPR001841">
    <property type="entry name" value="Znf_RING"/>
</dbReference>
<dbReference type="CDD" id="cd16500">
    <property type="entry name" value="RING-HC_CARP"/>
    <property type="match status" value="1"/>
</dbReference>
<keyword evidence="2" id="KW-0862">Zinc</keyword>
<feature type="domain" description="RING-type" evidence="5">
    <location>
        <begin position="161"/>
        <end position="196"/>
    </location>
</feature>
<protein>
    <submittedName>
        <fullName evidence="6">E3 ubiquitin-protein ligase rififylin</fullName>
    </submittedName>
</protein>
<evidence type="ECO:0000256" key="1">
    <source>
        <dbReference type="ARBA" id="ARBA00022771"/>
    </source>
</evidence>
<accession>A0ABQ7S8U8</accession>
<dbReference type="PANTHER" id="PTHR14879">
    <property type="entry name" value="CASPASE REGULATOR, RING FINGER DOMAIN-CONTAINING"/>
    <property type="match status" value="1"/>
</dbReference>
<feature type="compositionally biased region" description="Polar residues" evidence="4">
    <location>
        <begin position="33"/>
        <end position="75"/>
    </location>
</feature>
<reference evidence="6 7" key="1">
    <citation type="submission" date="2020-10" db="EMBL/GenBank/DDBJ databases">
        <authorList>
            <person name="Klimov P.B."/>
            <person name="Dyachkov S.M."/>
            <person name="Chetverikov P.E."/>
        </authorList>
    </citation>
    <scope>NUCLEOTIDE SEQUENCE [LARGE SCALE GENOMIC DNA]</scope>
    <source>
        <strain evidence="6">BMOC 18-1129-001#AD2665</strain>
        <tissue evidence="6">Entire mites</tissue>
    </source>
</reference>
<evidence type="ECO:0000256" key="3">
    <source>
        <dbReference type="PROSITE-ProRule" id="PRU00175"/>
    </source>
</evidence>
<sequence>MTDRRGRGRLTDFLNSTSGFIDRLNQLVRAPQPHTQPSPASVPASTQRSDIPATSNTNRESSDRGQASTTSATLSGMATANDDLAFKSFNIDDVKDPNEIKQLTVRQLKLLLAKNAVDFRTINEKEELQAKVMQLWLDHNQRERLQESQDGVGDLDDENMCKICMEREINCVLLECGHYFTCVPCGKKLSECPICRQMIRRVVRTFKA</sequence>
<dbReference type="Proteomes" id="UP000825002">
    <property type="component" value="Unassembled WGS sequence"/>
</dbReference>
<name>A0ABQ7S8U8_9ACAR</name>
<dbReference type="InterPro" id="IPR055111">
    <property type="entry name" value="RNF34_RFFL_HeH"/>
</dbReference>
<keyword evidence="7" id="KW-1185">Reference proteome</keyword>